<gene>
    <name evidence="1" type="ORF">SAMN02745124_01245</name>
</gene>
<sequence>MIRIAPMADRVCSVALVVVLVGFLLAGSSGRVAALDTSSDSWWALVGYGQSVPGWGRTTERVQTIDFGLRYQHHIFDDLGSDWYQGFHSILVELPVHLVVSPDESAMVGVNFLAAYTFTADERWRPYIFGGGGPVYSFADIDGMGADLNGNYQFGVGLEYQLPDSRQLLVELRYHHISNAGSEDPNVPLNSGKFLVGVRF</sequence>
<dbReference type="InterPro" id="IPR011250">
    <property type="entry name" value="OMP/PagP_B-barrel"/>
</dbReference>
<keyword evidence="2" id="KW-1185">Reference proteome</keyword>
<reference evidence="1 2" key="1">
    <citation type="submission" date="2016-11" db="EMBL/GenBank/DDBJ databases">
        <authorList>
            <person name="Jaros S."/>
            <person name="Januszkiewicz K."/>
            <person name="Wedrychowicz H."/>
        </authorList>
    </citation>
    <scope>NUCLEOTIDE SEQUENCE [LARGE SCALE GENOMIC DNA]</scope>
    <source>
        <strain evidence="1 2">DSM 9705</strain>
    </source>
</reference>
<dbReference type="SUPFAM" id="SSF56925">
    <property type="entry name" value="OMPA-like"/>
    <property type="match status" value="1"/>
</dbReference>
<organism evidence="1 2">
    <name type="scientific">Desulfofustis glycolicus DSM 9705</name>
    <dbReference type="NCBI Taxonomy" id="1121409"/>
    <lineage>
        <taxon>Bacteria</taxon>
        <taxon>Pseudomonadati</taxon>
        <taxon>Thermodesulfobacteriota</taxon>
        <taxon>Desulfobulbia</taxon>
        <taxon>Desulfobulbales</taxon>
        <taxon>Desulfocapsaceae</taxon>
        <taxon>Desulfofustis</taxon>
    </lineage>
</organism>
<protein>
    <submittedName>
        <fullName evidence="1">Opacity protein</fullName>
    </submittedName>
</protein>
<dbReference type="Gene3D" id="2.40.160.20">
    <property type="match status" value="1"/>
</dbReference>
<proteinExistence type="predicted"/>
<dbReference type="RefSeq" id="WP_161949804.1">
    <property type="nucleotide sequence ID" value="NZ_FQXS01000005.1"/>
</dbReference>
<dbReference type="InterPro" id="IPR018550">
    <property type="entry name" value="Lipid-A_deacylase-rel"/>
</dbReference>
<dbReference type="AlphaFoldDB" id="A0A1M5ULW8"/>
<evidence type="ECO:0000313" key="1">
    <source>
        <dbReference type="EMBL" id="SHH63989.1"/>
    </source>
</evidence>
<evidence type="ECO:0000313" key="2">
    <source>
        <dbReference type="Proteomes" id="UP000184139"/>
    </source>
</evidence>
<name>A0A1M5ULW8_9BACT</name>
<dbReference type="Proteomes" id="UP000184139">
    <property type="component" value="Unassembled WGS sequence"/>
</dbReference>
<dbReference type="EMBL" id="FQXS01000005">
    <property type="protein sequence ID" value="SHH63989.1"/>
    <property type="molecule type" value="Genomic_DNA"/>
</dbReference>
<dbReference type="OrthoDB" id="9810217at2"/>
<dbReference type="Pfam" id="PF09411">
    <property type="entry name" value="PagL"/>
    <property type="match status" value="1"/>
</dbReference>
<dbReference type="STRING" id="1121409.SAMN02745124_01245"/>
<accession>A0A1M5ULW8</accession>